<dbReference type="Proteomes" id="UP001558652">
    <property type="component" value="Unassembled WGS sequence"/>
</dbReference>
<evidence type="ECO:0000313" key="2">
    <source>
        <dbReference type="Proteomes" id="UP001558652"/>
    </source>
</evidence>
<name>A0ABD0YEV1_9HEMI</name>
<reference evidence="1 2" key="1">
    <citation type="submission" date="2024-07" db="EMBL/GenBank/DDBJ databases">
        <title>Chromosome-level genome assembly of the water stick insect Ranatra chinensis (Heteroptera: Nepidae).</title>
        <authorList>
            <person name="Liu X."/>
        </authorList>
    </citation>
    <scope>NUCLEOTIDE SEQUENCE [LARGE SCALE GENOMIC DNA]</scope>
    <source>
        <strain evidence="1">Cailab_2021Rc</strain>
        <tissue evidence="1">Muscle</tissue>
    </source>
</reference>
<organism evidence="1 2">
    <name type="scientific">Ranatra chinensis</name>
    <dbReference type="NCBI Taxonomy" id="642074"/>
    <lineage>
        <taxon>Eukaryota</taxon>
        <taxon>Metazoa</taxon>
        <taxon>Ecdysozoa</taxon>
        <taxon>Arthropoda</taxon>
        <taxon>Hexapoda</taxon>
        <taxon>Insecta</taxon>
        <taxon>Pterygota</taxon>
        <taxon>Neoptera</taxon>
        <taxon>Paraneoptera</taxon>
        <taxon>Hemiptera</taxon>
        <taxon>Heteroptera</taxon>
        <taxon>Panheteroptera</taxon>
        <taxon>Nepomorpha</taxon>
        <taxon>Nepidae</taxon>
        <taxon>Ranatrinae</taxon>
        <taxon>Ranatra</taxon>
    </lineage>
</organism>
<proteinExistence type="predicted"/>
<dbReference type="AlphaFoldDB" id="A0ABD0YEV1"/>
<evidence type="ECO:0000313" key="1">
    <source>
        <dbReference type="EMBL" id="KAL1129797.1"/>
    </source>
</evidence>
<sequence length="153" mass="17416">MWEACPEATAFLACVVGSRDEFMGFEVDGLSWKFFSAVKNGSRVVNRHTDPPKRIASTWPDPLAFRHAKCDRIRVAPNYLIATKRNCKPLKRHTGIYRMEAEVQEARGERCPNRRRFFGYNPPQEVFFESSIAYTAEELLVTGADGTRRSGVV</sequence>
<accession>A0ABD0YEV1</accession>
<gene>
    <name evidence="1" type="ORF">AAG570_012741</name>
</gene>
<keyword evidence="2" id="KW-1185">Reference proteome</keyword>
<comment type="caution">
    <text evidence="1">The sequence shown here is derived from an EMBL/GenBank/DDBJ whole genome shotgun (WGS) entry which is preliminary data.</text>
</comment>
<protein>
    <submittedName>
        <fullName evidence="1">Uncharacterized protein</fullName>
    </submittedName>
</protein>
<dbReference type="EMBL" id="JBFDAA010000008">
    <property type="protein sequence ID" value="KAL1129797.1"/>
    <property type="molecule type" value="Genomic_DNA"/>
</dbReference>